<evidence type="ECO:0000313" key="1">
    <source>
        <dbReference type="EMBL" id="QEM09346.1"/>
    </source>
</evidence>
<dbReference type="PIRSF" id="PIRSF021505">
    <property type="entry name" value="O_gly_hdrol"/>
    <property type="match status" value="1"/>
</dbReference>
<gene>
    <name evidence="1" type="ORF">DEO27_004720</name>
</gene>
<sequence length="403" mass="44566">MISTCRLKWWQVYHKSYFMKNKVFRNLAAIALAGGMITSFSSCLKDKPFPLYGNKASAKVEYKYAETADSLQEKTYTTFISGNGNYFVADNAGSTTFNYWPNAHTLDIFTDAYLRSKNDIYKQRMSSLLAGIKTTNGGLSNNFYDDMEWLSLATLRAYSATNDAAYLTAAHTLWTDIKTGENNNQGGGIAWRKNQLDYKNTPANAPAIIFAARLYALEKNEADLVTAKRLYTWLKKTLLDPSGIIWDGINANGDGQISKWKFTYNQGVFIGAALELYHVTKDATYLTDAVNTANATINDTDISPGGILKSEGQGDGGLFKGILIRYLTLLALDADVSDADKTKFISFLKFNAETLYTQGIDRPSLMISPDWKKKPSETTDLTTQLSGVMMVEAAATLKAAGKL</sequence>
<dbReference type="OrthoDB" id="2505409at2"/>
<dbReference type="SUPFAM" id="SSF48208">
    <property type="entry name" value="Six-hairpin glycosidases"/>
    <property type="match status" value="1"/>
</dbReference>
<dbReference type="PANTHER" id="PTHR47791">
    <property type="entry name" value="MEIOTICALLY UP-REGULATED GENE 191 PROTEIN"/>
    <property type="match status" value="1"/>
</dbReference>
<dbReference type="InterPro" id="IPR008928">
    <property type="entry name" value="6-hairpin_glycosidase_sf"/>
</dbReference>
<dbReference type="Proteomes" id="UP000251402">
    <property type="component" value="Chromosome"/>
</dbReference>
<name>A0A5C1HU23_9SPHI</name>
<dbReference type="PANTHER" id="PTHR47791:SF3">
    <property type="entry name" value="MEIOTICALLY UP-REGULATED GENE 191 PROTEIN"/>
    <property type="match status" value="1"/>
</dbReference>
<dbReference type="KEGG" id="mrub:DEO27_004720"/>
<dbReference type="AlphaFoldDB" id="A0A5C1HU23"/>
<dbReference type="Pfam" id="PF03663">
    <property type="entry name" value="Glyco_hydro_76"/>
    <property type="match status" value="1"/>
</dbReference>
<dbReference type="GO" id="GO:0016787">
    <property type="term" value="F:hydrolase activity"/>
    <property type="evidence" value="ECO:0007669"/>
    <property type="project" value="UniProtKB-KW"/>
</dbReference>
<keyword evidence="1" id="KW-0378">Hydrolase</keyword>
<accession>A0A5C1HU23</accession>
<organism evidence="1 2">
    <name type="scientific">Mucilaginibacter rubeus</name>
    <dbReference type="NCBI Taxonomy" id="2027860"/>
    <lineage>
        <taxon>Bacteria</taxon>
        <taxon>Pseudomonadati</taxon>
        <taxon>Bacteroidota</taxon>
        <taxon>Sphingobacteriia</taxon>
        <taxon>Sphingobacteriales</taxon>
        <taxon>Sphingobacteriaceae</taxon>
        <taxon>Mucilaginibacter</taxon>
    </lineage>
</organism>
<dbReference type="GO" id="GO:0005975">
    <property type="term" value="P:carbohydrate metabolic process"/>
    <property type="evidence" value="ECO:0007669"/>
    <property type="project" value="InterPro"/>
</dbReference>
<evidence type="ECO:0000313" key="2">
    <source>
        <dbReference type="Proteomes" id="UP000251402"/>
    </source>
</evidence>
<dbReference type="Gene3D" id="1.50.10.20">
    <property type="match status" value="1"/>
</dbReference>
<keyword evidence="2" id="KW-1185">Reference proteome</keyword>
<proteinExistence type="predicted"/>
<dbReference type="InterPro" id="IPR053169">
    <property type="entry name" value="MUG_Protein"/>
</dbReference>
<dbReference type="InterPro" id="IPR014512">
    <property type="entry name" value="O_gly_hydro"/>
</dbReference>
<reference evidence="1" key="1">
    <citation type="submission" date="2019-08" db="EMBL/GenBank/DDBJ databases">
        <title>Comparative genome analysis confer to the adaptation heavy metal polluted environment.</title>
        <authorList>
            <person name="Li Y."/>
        </authorList>
    </citation>
    <scope>NUCLEOTIDE SEQUENCE [LARGE SCALE GENOMIC DNA]</scope>
    <source>
        <strain evidence="1">P1</strain>
    </source>
</reference>
<protein>
    <submittedName>
        <fullName evidence="1">Glycosyl hydrolase family 76</fullName>
    </submittedName>
</protein>
<dbReference type="InterPro" id="IPR005198">
    <property type="entry name" value="Glyco_hydro_76"/>
</dbReference>
<dbReference type="EMBL" id="CP043450">
    <property type="protein sequence ID" value="QEM09346.1"/>
    <property type="molecule type" value="Genomic_DNA"/>
</dbReference>